<evidence type="ECO:0000313" key="3">
    <source>
        <dbReference type="Proteomes" id="UP000277580"/>
    </source>
</evidence>
<sequence>MEMSITTKTAAFNINSSSTPLKPQTPPQPATTTSSLHPYISPSTPTAAPCIETPPPCIKRGLFHENYGWHPLGADTNNIDIRDYMKKWVEKEQRKKKKKRKAVVSNPGPDMVTVKRYGASGIVYQTTVKIGFQTIKNCPFPVDRPALFAECPKMSDGGCVAVRDIVREEKEEEAEEEEAKKCVAWKELVKKRLLGIAKGSVCWRKGSPVKRTPIKKSPKKKSPVRKSRLLNDKKVMVE</sequence>
<keyword evidence="3" id="KW-1185">Reference proteome</keyword>
<feature type="compositionally biased region" description="Basic and acidic residues" evidence="1">
    <location>
        <begin position="229"/>
        <end position="238"/>
    </location>
</feature>
<protein>
    <submittedName>
        <fullName evidence="2">Uncharacterized protein</fullName>
    </submittedName>
</protein>
<dbReference type="InParanoid" id="A0A3N4KZB1"/>
<feature type="compositionally biased region" description="Polar residues" evidence="1">
    <location>
        <begin position="1"/>
        <end position="15"/>
    </location>
</feature>
<feature type="region of interest" description="Disordered" evidence="1">
    <location>
        <begin position="206"/>
        <end position="238"/>
    </location>
</feature>
<evidence type="ECO:0000313" key="2">
    <source>
        <dbReference type="EMBL" id="RPB15896.1"/>
    </source>
</evidence>
<feature type="region of interest" description="Disordered" evidence="1">
    <location>
        <begin position="1"/>
        <end position="39"/>
    </location>
</feature>
<dbReference type="Proteomes" id="UP000277580">
    <property type="component" value="Unassembled WGS sequence"/>
</dbReference>
<accession>A0A3N4KZB1</accession>
<evidence type="ECO:0000256" key="1">
    <source>
        <dbReference type="SAM" id="MobiDB-lite"/>
    </source>
</evidence>
<dbReference type="AlphaFoldDB" id="A0A3N4KZB1"/>
<reference evidence="2 3" key="1">
    <citation type="journal article" date="2018" name="Nat. Ecol. Evol.">
        <title>Pezizomycetes genomes reveal the molecular basis of ectomycorrhizal truffle lifestyle.</title>
        <authorList>
            <person name="Murat C."/>
            <person name="Payen T."/>
            <person name="Noel B."/>
            <person name="Kuo A."/>
            <person name="Morin E."/>
            <person name="Chen J."/>
            <person name="Kohler A."/>
            <person name="Krizsan K."/>
            <person name="Balestrini R."/>
            <person name="Da Silva C."/>
            <person name="Montanini B."/>
            <person name="Hainaut M."/>
            <person name="Levati E."/>
            <person name="Barry K.W."/>
            <person name="Belfiori B."/>
            <person name="Cichocki N."/>
            <person name="Clum A."/>
            <person name="Dockter R.B."/>
            <person name="Fauchery L."/>
            <person name="Guy J."/>
            <person name="Iotti M."/>
            <person name="Le Tacon F."/>
            <person name="Lindquist E.A."/>
            <person name="Lipzen A."/>
            <person name="Malagnac F."/>
            <person name="Mello A."/>
            <person name="Molinier V."/>
            <person name="Miyauchi S."/>
            <person name="Poulain J."/>
            <person name="Riccioni C."/>
            <person name="Rubini A."/>
            <person name="Sitrit Y."/>
            <person name="Splivallo R."/>
            <person name="Traeger S."/>
            <person name="Wang M."/>
            <person name="Zifcakova L."/>
            <person name="Wipf D."/>
            <person name="Zambonelli A."/>
            <person name="Paolocci F."/>
            <person name="Nowrousian M."/>
            <person name="Ottonello S."/>
            <person name="Baldrian P."/>
            <person name="Spatafora J.W."/>
            <person name="Henrissat B."/>
            <person name="Nagy L.G."/>
            <person name="Aury J.M."/>
            <person name="Wincker P."/>
            <person name="Grigoriev I.V."/>
            <person name="Bonfante P."/>
            <person name="Martin F.M."/>
        </authorList>
    </citation>
    <scope>NUCLEOTIDE SEQUENCE [LARGE SCALE GENOMIC DNA]</scope>
    <source>
        <strain evidence="2 3">CCBAS932</strain>
    </source>
</reference>
<gene>
    <name evidence="2" type="ORF">P167DRAFT_571074</name>
</gene>
<name>A0A3N4KZB1_9PEZI</name>
<dbReference type="EMBL" id="ML119111">
    <property type="protein sequence ID" value="RPB15896.1"/>
    <property type="molecule type" value="Genomic_DNA"/>
</dbReference>
<feature type="compositionally biased region" description="Basic residues" evidence="1">
    <location>
        <begin position="212"/>
        <end position="228"/>
    </location>
</feature>
<dbReference type="OrthoDB" id="5401343at2759"/>
<proteinExistence type="predicted"/>
<organism evidence="2 3">
    <name type="scientific">Morchella conica CCBAS932</name>
    <dbReference type="NCBI Taxonomy" id="1392247"/>
    <lineage>
        <taxon>Eukaryota</taxon>
        <taxon>Fungi</taxon>
        <taxon>Dikarya</taxon>
        <taxon>Ascomycota</taxon>
        <taxon>Pezizomycotina</taxon>
        <taxon>Pezizomycetes</taxon>
        <taxon>Pezizales</taxon>
        <taxon>Morchellaceae</taxon>
        <taxon>Morchella</taxon>
    </lineage>
</organism>